<feature type="domain" description="OmpA-like" evidence="3">
    <location>
        <begin position="75"/>
        <end position="182"/>
    </location>
</feature>
<dbReference type="SUPFAM" id="SSF103088">
    <property type="entry name" value="OmpA-like"/>
    <property type="match status" value="1"/>
</dbReference>
<dbReference type="OrthoDB" id="9781261at2"/>
<dbReference type="RefSeq" id="WP_114561985.1">
    <property type="nucleotide sequence ID" value="NZ_CP031124.1"/>
</dbReference>
<evidence type="ECO:0000313" key="4">
    <source>
        <dbReference type="EMBL" id="AXF84715.1"/>
    </source>
</evidence>
<dbReference type="Proteomes" id="UP000252182">
    <property type="component" value="Chromosome"/>
</dbReference>
<proteinExistence type="predicted"/>
<keyword evidence="1 2" id="KW-0472">Membrane</keyword>
<evidence type="ECO:0000256" key="1">
    <source>
        <dbReference type="PROSITE-ProRule" id="PRU00473"/>
    </source>
</evidence>
<dbReference type="KEGG" id="hyf:DTO96_100425"/>
<organism evidence="4 5">
    <name type="scientific">Ephemeroptericola cinctiostellae</name>
    <dbReference type="NCBI Taxonomy" id="2268024"/>
    <lineage>
        <taxon>Bacteria</taxon>
        <taxon>Pseudomonadati</taxon>
        <taxon>Pseudomonadota</taxon>
        <taxon>Betaproteobacteria</taxon>
        <taxon>Burkholderiales</taxon>
        <taxon>Burkholderiaceae</taxon>
        <taxon>Ephemeroptericola</taxon>
    </lineage>
</organism>
<dbReference type="InterPro" id="IPR036737">
    <property type="entry name" value="OmpA-like_sf"/>
</dbReference>
<dbReference type="AlphaFoldDB" id="A0A345D8M7"/>
<dbReference type="Pfam" id="PF00691">
    <property type="entry name" value="OmpA"/>
    <property type="match status" value="1"/>
</dbReference>
<keyword evidence="2" id="KW-1133">Transmembrane helix</keyword>
<reference evidence="5" key="1">
    <citation type="submission" date="2018-07" db="EMBL/GenBank/DDBJ databases">
        <authorList>
            <person name="Kim H."/>
        </authorList>
    </citation>
    <scope>NUCLEOTIDE SEQUENCE [LARGE SCALE GENOMIC DNA]</scope>
    <source>
        <strain evidence="5">F02</strain>
    </source>
</reference>
<keyword evidence="2" id="KW-0812">Transmembrane</keyword>
<dbReference type="InterPro" id="IPR006665">
    <property type="entry name" value="OmpA-like"/>
</dbReference>
<name>A0A345D8M7_9BURK</name>
<accession>A0A345D8M7</accession>
<dbReference type="PROSITE" id="PS51123">
    <property type="entry name" value="OMPA_2"/>
    <property type="match status" value="1"/>
</dbReference>
<dbReference type="Gene3D" id="3.30.1330.60">
    <property type="entry name" value="OmpA-like domain"/>
    <property type="match status" value="1"/>
</dbReference>
<dbReference type="GO" id="GO:0016020">
    <property type="term" value="C:membrane"/>
    <property type="evidence" value="ECO:0007669"/>
    <property type="project" value="UniProtKB-UniRule"/>
</dbReference>
<protein>
    <recommendedName>
        <fullName evidence="3">OmpA-like domain-containing protein</fullName>
    </recommendedName>
</protein>
<dbReference type="EMBL" id="CP031124">
    <property type="protein sequence ID" value="AXF84715.1"/>
    <property type="molecule type" value="Genomic_DNA"/>
</dbReference>
<evidence type="ECO:0000259" key="3">
    <source>
        <dbReference type="PROSITE" id="PS51123"/>
    </source>
</evidence>
<feature type="transmembrane region" description="Helical" evidence="2">
    <location>
        <begin position="12"/>
        <end position="34"/>
    </location>
</feature>
<keyword evidence="5" id="KW-1185">Reference proteome</keyword>
<evidence type="ECO:0000256" key="2">
    <source>
        <dbReference type="SAM" id="Phobius"/>
    </source>
</evidence>
<sequence>MYSDDDDSQERIVLPLVIGVAMFVIVGVLGLVSFNKKPVAAAAKPVAAHAAPAATAAVPAVTAPAAVLNLKDDESQVVVENGVVKFYFASGKAEVAKGANEALADVVKGIKAGQKATISGFHDTTGNAALNAELSKKRAFAVRDALVALGVTEDKLDLVKPTDSQGSGAAAEARRVEVVLSK</sequence>
<evidence type="ECO:0000313" key="5">
    <source>
        <dbReference type="Proteomes" id="UP000252182"/>
    </source>
</evidence>
<dbReference type="CDD" id="cd07185">
    <property type="entry name" value="OmpA_C-like"/>
    <property type="match status" value="1"/>
</dbReference>
<gene>
    <name evidence="4" type="ORF">DTO96_100425</name>
</gene>